<dbReference type="PROSITE" id="PS50893">
    <property type="entry name" value="ABC_TRANSPORTER_2"/>
    <property type="match status" value="1"/>
</dbReference>
<dbReference type="SUPFAM" id="SSF55021">
    <property type="entry name" value="ACT-like"/>
    <property type="match status" value="1"/>
</dbReference>
<keyword evidence="8" id="KW-0472">Membrane</keyword>
<keyword evidence="2" id="KW-0813">Transport</keyword>
<dbReference type="Pfam" id="PF00005">
    <property type="entry name" value="ABC_tran"/>
    <property type="match status" value="1"/>
</dbReference>
<dbReference type="GO" id="GO:0005886">
    <property type="term" value="C:plasma membrane"/>
    <property type="evidence" value="ECO:0007669"/>
    <property type="project" value="UniProtKB-SubCell"/>
</dbReference>
<dbReference type="OrthoDB" id="9802264at2"/>
<evidence type="ECO:0000313" key="10">
    <source>
        <dbReference type="EMBL" id="SNQ30231.1"/>
    </source>
</evidence>
<organism evidence="10 11">
    <name type="scientific">Acinetobacter apis</name>
    <dbReference type="NCBI Taxonomy" id="1229165"/>
    <lineage>
        <taxon>Bacteria</taxon>
        <taxon>Pseudomonadati</taxon>
        <taxon>Pseudomonadota</taxon>
        <taxon>Gammaproteobacteria</taxon>
        <taxon>Moraxellales</taxon>
        <taxon>Moraxellaceae</taxon>
        <taxon>Acinetobacter</taxon>
    </lineage>
</organism>
<dbReference type="InterPro" id="IPR003593">
    <property type="entry name" value="AAA+_ATPase"/>
</dbReference>
<dbReference type="PANTHER" id="PTHR43166">
    <property type="entry name" value="AMINO ACID IMPORT ATP-BINDING PROTEIN"/>
    <property type="match status" value="1"/>
</dbReference>
<evidence type="ECO:0000256" key="5">
    <source>
        <dbReference type="ARBA" id="ARBA00022840"/>
    </source>
</evidence>
<evidence type="ECO:0000313" key="11">
    <source>
        <dbReference type="Proteomes" id="UP000243463"/>
    </source>
</evidence>
<dbReference type="PROSITE" id="PS00211">
    <property type="entry name" value="ABC_TRANSPORTER_1"/>
    <property type="match status" value="1"/>
</dbReference>
<evidence type="ECO:0000256" key="6">
    <source>
        <dbReference type="ARBA" id="ARBA00022967"/>
    </source>
</evidence>
<dbReference type="GO" id="GO:0016887">
    <property type="term" value="F:ATP hydrolysis activity"/>
    <property type="evidence" value="ECO:0007669"/>
    <property type="project" value="InterPro"/>
</dbReference>
<keyword evidence="5 10" id="KW-0067">ATP-binding</keyword>
<evidence type="ECO:0000256" key="2">
    <source>
        <dbReference type="ARBA" id="ARBA00022448"/>
    </source>
</evidence>
<dbReference type="Gene3D" id="3.30.70.260">
    <property type="match status" value="1"/>
</dbReference>
<evidence type="ECO:0000256" key="3">
    <source>
        <dbReference type="ARBA" id="ARBA00022475"/>
    </source>
</evidence>
<dbReference type="InterPro" id="IPR003439">
    <property type="entry name" value="ABC_transporter-like_ATP-bd"/>
</dbReference>
<keyword evidence="4" id="KW-0547">Nucleotide-binding</keyword>
<name>A0A217EIB0_9GAMM</name>
<dbReference type="Gene3D" id="3.40.50.300">
    <property type="entry name" value="P-loop containing nucleotide triphosphate hydrolases"/>
    <property type="match status" value="1"/>
</dbReference>
<dbReference type="InterPro" id="IPR050086">
    <property type="entry name" value="MetN_ABC_transporter-like"/>
</dbReference>
<evidence type="ECO:0000256" key="7">
    <source>
        <dbReference type="ARBA" id="ARBA00022970"/>
    </source>
</evidence>
<comment type="subcellular location">
    <subcellularLocation>
        <location evidence="1">Cell inner membrane</location>
        <topology evidence="1">Peripheral membrane protein</topology>
    </subcellularLocation>
</comment>
<dbReference type="SMART" id="SM00382">
    <property type="entry name" value="AAA"/>
    <property type="match status" value="1"/>
</dbReference>
<keyword evidence="3" id="KW-1003">Cell membrane</keyword>
<sequence length="338" mass="37715">MIKIDNVDKIFQIKKQNIYALKHVNVDIPHPNIVGIIGHSGAGKSTLLRLINGLEQPTQGTVEVLDLPVHLNQAQALKTLRKNVAMIFQHFNLLKSKTVFENIAFPLRLNHLKESVIQQRVEKLASQVGLSSHLNSFPKHLSGGQKQRVGIARALATEPKILLCDEVTSALDPMTTHEILNLLLTINQEQGIGIVLITHEIDVIRKICDHVIVMSEGQVVEQGTVDQVLLQPKHPVSRSLILEPITLDAIGSNTTSYIRITAIGDFAQHPKYESFALNTNIQFQMIHSKVERTKTSLYSQSILAIDGEVDHQRHFIEKLQQHQAYVEKITPTVSLDAA</sequence>
<accession>A0A217EIB0</accession>
<evidence type="ECO:0000256" key="8">
    <source>
        <dbReference type="ARBA" id="ARBA00023136"/>
    </source>
</evidence>
<keyword evidence="6" id="KW-1278">Translocase</keyword>
<proteinExistence type="predicted"/>
<dbReference type="RefSeq" id="WP_088824400.1">
    <property type="nucleotide sequence ID" value="NZ_FZLN01000008.1"/>
</dbReference>
<dbReference type="AlphaFoldDB" id="A0A217EIB0"/>
<keyword evidence="11" id="KW-1185">Reference proteome</keyword>
<protein>
    <submittedName>
        <fullName evidence="10">D-methionine transport system ATP-binding protein</fullName>
    </submittedName>
</protein>
<gene>
    <name evidence="10" type="ORF">SAMN05444584_2219</name>
</gene>
<evidence type="ECO:0000256" key="4">
    <source>
        <dbReference type="ARBA" id="ARBA00022741"/>
    </source>
</evidence>
<dbReference type="GO" id="GO:0005524">
    <property type="term" value="F:ATP binding"/>
    <property type="evidence" value="ECO:0007669"/>
    <property type="project" value="UniProtKB-KW"/>
</dbReference>
<feature type="domain" description="ABC transporter" evidence="9">
    <location>
        <begin position="2"/>
        <end position="241"/>
    </location>
</feature>
<dbReference type="InterPro" id="IPR027417">
    <property type="entry name" value="P-loop_NTPase"/>
</dbReference>
<dbReference type="InterPro" id="IPR045865">
    <property type="entry name" value="ACT-like_dom_sf"/>
</dbReference>
<dbReference type="GO" id="GO:0006865">
    <property type="term" value="P:amino acid transport"/>
    <property type="evidence" value="ECO:0007669"/>
    <property type="project" value="UniProtKB-KW"/>
</dbReference>
<dbReference type="Proteomes" id="UP000243463">
    <property type="component" value="Unassembled WGS sequence"/>
</dbReference>
<dbReference type="InterPro" id="IPR017871">
    <property type="entry name" value="ABC_transporter-like_CS"/>
</dbReference>
<dbReference type="SUPFAM" id="SSF52540">
    <property type="entry name" value="P-loop containing nucleoside triphosphate hydrolases"/>
    <property type="match status" value="1"/>
</dbReference>
<evidence type="ECO:0000259" key="9">
    <source>
        <dbReference type="PROSITE" id="PS50893"/>
    </source>
</evidence>
<keyword evidence="7" id="KW-0029">Amino-acid transport</keyword>
<dbReference type="PANTHER" id="PTHR43166:SF30">
    <property type="entry name" value="METHIONINE IMPORT ATP-BINDING PROTEIN METN"/>
    <property type="match status" value="1"/>
</dbReference>
<reference evidence="11" key="1">
    <citation type="submission" date="2017-06" db="EMBL/GenBank/DDBJ databases">
        <authorList>
            <person name="Varghese N."/>
            <person name="Submissions S."/>
        </authorList>
    </citation>
    <scope>NUCLEOTIDE SEQUENCE [LARGE SCALE GENOMIC DNA]</scope>
    <source>
        <strain evidence="11">ANC 5114</strain>
    </source>
</reference>
<dbReference type="EMBL" id="FZLN01000008">
    <property type="protein sequence ID" value="SNQ30231.1"/>
    <property type="molecule type" value="Genomic_DNA"/>
</dbReference>
<evidence type="ECO:0000256" key="1">
    <source>
        <dbReference type="ARBA" id="ARBA00004417"/>
    </source>
</evidence>